<keyword evidence="4 9" id="KW-0274">FAD</keyword>
<dbReference type="InterPro" id="IPR012999">
    <property type="entry name" value="Pyr_OxRdtase_I_AS"/>
</dbReference>
<evidence type="ECO:0000259" key="11">
    <source>
        <dbReference type="Pfam" id="PF07992"/>
    </source>
</evidence>
<evidence type="ECO:0000256" key="4">
    <source>
        <dbReference type="ARBA" id="ARBA00022827"/>
    </source>
</evidence>
<dbReference type="Pfam" id="PF07992">
    <property type="entry name" value="Pyr_redox_2"/>
    <property type="match status" value="1"/>
</dbReference>
<evidence type="ECO:0000256" key="8">
    <source>
        <dbReference type="ARBA" id="ARBA00023284"/>
    </source>
</evidence>
<evidence type="ECO:0008006" key="14">
    <source>
        <dbReference type="Google" id="ProtNLM"/>
    </source>
</evidence>
<comment type="cofactor">
    <cofactor evidence="1">
        <name>FAD</name>
        <dbReference type="ChEBI" id="CHEBI:57692"/>
    </cofactor>
</comment>
<dbReference type="InterPro" id="IPR004099">
    <property type="entry name" value="Pyr_nucl-diS_OxRdtase_dimer"/>
</dbReference>
<dbReference type="Gene3D" id="3.30.390.30">
    <property type="match status" value="1"/>
</dbReference>
<keyword evidence="5 9" id="KW-0560">Oxidoreductase</keyword>
<feature type="domain" description="FAD/NAD(P)-binding" evidence="11">
    <location>
        <begin position="6"/>
        <end position="331"/>
    </location>
</feature>
<keyword evidence="6" id="KW-0520">NAD</keyword>
<evidence type="ECO:0000256" key="9">
    <source>
        <dbReference type="RuleBase" id="RU003691"/>
    </source>
</evidence>
<keyword evidence="3 9" id="KW-0285">Flavoprotein</keyword>
<evidence type="ECO:0000256" key="2">
    <source>
        <dbReference type="ARBA" id="ARBA00007532"/>
    </source>
</evidence>
<dbReference type="PROSITE" id="PS00076">
    <property type="entry name" value="PYRIDINE_REDOX_1"/>
    <property type="match status" value="1"/>
</dbReference>
<evidence type="ECO:0000259" key="10">
    <source>
        <dbReference type="Pfam" id="PF02852"/>
    </source>
</evidence>
<dbReference type="InterPro" id="IPR001100">
    <property type="entry name" value="Pyr_nuc-diS_OxRdtase"/>
</dbReference>
<dbReference type="InterPro" id="IPR016156">
    <property type="entry name" value="FAD/NAD-linked_Rdtase_dimer_sf"/>
</dbReference>
<name>A0ABN5GWI2_9FIRM</name>
<dbReference type="Pfam" id="PF02852">
    <property type="entry name" value="Pyr_redox_dim"/>
    <property type="match status" value="1"/>
</dbReference>
<evidence type="ECO:0000313" key="13">
    <source>
        <dbReference type="Proteomes" id="UP000325292"/>
    </source>
</evidence>
<keyword evidence="13" id="KW-1185">Reference proteome</keyword>
<dbReference type="PANTHER" id="PTHR22912:SF151">
    <property type="entry name" value="DIHYDROLIPOYL DEHYDROGENASE, MITOCHONDRIAL"/>
    <property type="match status" value="1"/>
</dbReference>
<dbReference type="Gene3D" id="3.50.50.60">
    <property type="entry name" value="FAD/NAD(P)-binding domain"/>
    <property type="match status" value="2"/>
</dbReference>
<feature type="domain" description="Pyridine nucleotide-disulphide oxidoreductase dimerisation" evidence="10">
    <location>
        <begin position="351"/>
        <end position="457"/>
    </location>
</feature>
<dbReference type="Proteomes" id="UP000325292">
    <property type="component" value="Chromosome"/>
</dbReference>
<keyword evidence="7" id="KW-1015">Disulfide bond</keyword>
<proteinExistence type="inferred from homology"/>
<protein>
    <recommendedName>
        <fullName evidence="14">Dihydrolipoyl dehydrogenase</fullName>
    </recommendedName>
</protein>
<comment type="similarity">
    <text evidence="2 9">Belongs to the class-I pyridine nucleotide-disulfide oxidoreductase family.</text>
</comment>
<accession>A0ABN5GWI2</accession>
<evidence type="ECO:0000256" key="7">
    <source>
        <dbReference type="ARBA" id="ARBA00023157"/>
    </source>
</evidence>
<gene>
    <name evidence="12" type="ORF">BXT84_01885</name>
</gene>
<dbReference type="SUPFAM" id="SSF55424">
    <property type="entry name" value="FAD/NAD-linked reductases, dimerisation (C-terminal) domain"/>
    <property type="match status" value="1"/>
</dbReference>
<dbReference type="InterPro" id="IPR023753">
    <property type="entry name" value="FAD/NAD-binding_dom"/>
</dbReference>
<evidence type="ECO:0000256" key="6">
    <source>
        <dbReference type="ARBA" id="ARBA00023027"/>
    </source>
</evidence>
<reference evidence="12 13" key="1">
    <citation type="journal article" date="2019" name="Sci. Rep.">
        <title>Sulfobacillus thermotolerans: new insights into resistance and metabolic capacities of acidophilic chemolithotrophs.</title>
        <authorList>
            <person name="Panyushkina A.E."/>
            <person name="Babenko V.V."/>
            <person name="Nikitina A.S."/>
            <person name="Selezneva O.V."/>
            <person name="Tsaplina I.A."/>
            <person name="Letarova M.A."/>
            <person name="Kostryukova E.S."/>
            <person name="Letarov A.V."/>
        </authorList>
    </citation>
    <scope>NUCLEOTIDE SEQUENCE [LARGE SCALE GENOMIC DNA]</scope>
    <source>
        <strain evidence="12 13">Kr1</strain>
    </source>
</reference>
<dbReference type="EMBL" id="CP019454">
    <property type="protein sequence ID" value="AUW92857.1"/>
    <property type="molecule type" value="Genomic_DNA"/>
</dbReference>
<organism evidence="12 13">
    <name type="scientific">Sulfobacillus thermotolerans</name>
    <dbReference type="NCBI Taxonomy" id="338644"/>
    <lineage>
        <taxon>Bacteria</taxon>
        <taxon>Bacillati</taxon>
        <taxon>Bacillota</taxon>
        <taxon>Clostridia</taxon>
        <taxon>Eubacteriales</taxon>
        <taxon>Clostridiales Family XVII. Incertae Sedis</taxon>
        <taxon>Sulfobacillus</taxon>
    </lineage>
</organism>
<keyword evidence="8 9" id="KW-0676">Redox-active center</keyword>
<dbReference type="PRINTS" id="PR00368">
    <property type="entry name" value="FADPNR"/>
</dbReference>
<sequence length="480" mass="52358">MDTTKFDVVTIGAGPGATPAALYLARHSKRVAVIEQGHALGGTCLLEGCIPSKIYLETAKRIRDIQEAARFGLANAQFQELALSVLTERKQKILRQRSLEMQQRLTQLGVTVVYGRADFLDAHHVVVQTGDARKILSADYIIASPGSRPKPLRVPEADDASLWTNAQALKLDTIPSSLCIVGGGYIGAELATLYQALGTRVHVLEAASRILASEDPAIGAYLTKNWSSAINPIEVETDVRVTRIETRPDGRWTVGYNHPLRGFRRKTVDRVLVAIGREPNTGQMAWDKVGITLGPRGEVPVNRYFQTTVPHIYAPGDVNGQIMLAHAAARQSSIVAQHILKKPTAAAHDIVPHVIMSSPEIAAVGADTRSLVMHPTWRVTQWQYQHSVRPLVAGDERGFAQLIWDRATHKIMGCQIIGLGASELISEMTQVMTHQGTLESFVEAVHPHPTLHEVVTDLAMKALIEAQSETAQEGGAIRTD</sequence>
<dbReference type="PANTHER" id="PTHR22912">
    <property type="entry name" value="DISULFIDE OXIDOREDUCTASE"/>
    <property type="match status" value="1"/>
</dbReference>
<evidence type="ECO:0000256" key="3">
    <source>
        <dbReference type="ARBA" id="ARBA00022630"/>
    </source>
</evidence>
<evidence type="ECO:0000256" key="1">
    <source>
        <dbReference type="ARBA" id="ARBA00001974"/>
    </source>
</evidence>
<evidence type="ECO:0000313" key="12">
    <source>
        <dbReference type="EMBL" id="AUW92857.1"/>
    </source>
</evidence>
<dbReference type="InterPro" id="IPR050151">
    <property type="entry name" value="Class-I_Pyr_Nuc-Dis_Oxidored"/>
</dbReference>
<dbReference type="PIRSF" id="PIRSF000350">
    <property type="entry name" value="Mercury_reductase_MerA"/>
    <property type="match status" value="1"/>
</dbReference>
<dbReference type="SUPFAM" id="SSF51905">
    <property type="entry name" value="FAD/NAD(P)-binding domain"/>
    <property type="match status" value="1"/>
</dbReference>
<dbReference type="InterPro" id="IPR036188">
    <property type="entry name" value="FAD/NAD-bd_sf"/>
</dbReference>
<evidence type="ECO:0000256" key="5">
    <source>
        <dbReference type="ARBA" id="ARBA00023002"/>
    </source>
</evidence>
<dbReference type="PRINTS" id="PR00411">
    <property type="entry name" value="PNDRDTASEI"/>
</dbReference>